<dbReference type="GO" id="GO:0008270">
    <property type="term" value="F:zinc ion binding"/>
    <property type="evidence" value="ECO:0007669"/>
    <property type="project" value="InterPro"/>
</dbReference>
<evidence type="ECO:0000313" key="3">
    <source>
        <dbReference type="Proteomes" id="UP000257323"/>
    </source>
</evidence>
<accession>A0A3E2BLD1</accession>
<organism evidence="2 3">
    <name type="scientific">Candidatus Saccharicenans subterraneus</name>
    <dbReference type="NCBI Taxonomy" id="2508984"/>
    <lineage>
        <taxon>Bacteria</taxon>
        <taxon>Candidatus Aminicenantota</taxon>
        <taxon>Candidatus Aminicenantia</taxon>
        <taxon>Candidatus Aminicenantales</taxon>
        <taxon>Candidatus Saccharicenantaceae</taxon>
        <taxon>Candidatus Saccharicenans</taxon>
    </lineage>
</organism>
<comment type="caution">
    <text evidence="2">The sequence shown here is derived from an EMBL/GenBank/DDBJ whole genome shotgun (WGS) entry which is preliminary data.</text>
</comment>
<dbReference type="EMBL" id="QUAH01000008">
    <property type="protein sequence ID" value="RFT15565.1"/>
    <property type="molecule type" value="Genomic_DNA"/>
</dbReference>
<dbReference type="Proteomes" id="UP000257323">
    <property type="component" value="Unassembled WGS sequence"/>
</dbReference>
<dbReference type="InterPro" id="IPR000834">
    <property type="entry name" value="Peptidase_M14"/>
</dbReference>
<dbReference type="SUPFAM" id="SSF53187">
    <property type="entry name" value="Zn-dependent exopeptidases"/>
    <property type="match status" value="1"/>
</dbReference>
<reference evidence="2 3" key="1">
    <citation type="submission" date="2018-08" db="EMBL/GenBank/DDBJ databases">
        <title>Genome analysis of the thermophilic bacterium of the candidate phylum Aminicenantes from deep subsurface aquifer revealed its physiology and ecological role.</title>
        <authorList>
            <person name="Kadnikov V.V."/>
            <person name="Mardanov A.V."/>
            <person name="Beletsky A.V."/>
            <person name="Karnachuk O.V."/>
            <person name="Ravin N.V."/>
        </authorList>
    </citation>
    <scope>NUCLEOTIDE SEQUENCE [LARGE SCALE GENOMIC DNA]</scope>
    <source>
        <strain evidence="2">BY38</strain>
    </source>
</reference>
<dbReference type="InterPro" id="IPR029062">
    <property type="entry name" value="Class_I_gatase-like"/>
</dbReference>
<evidence type="ECO:0000259" key="1">
    <source>
        <dbReference type="Pfam" id="PF00246"/>
    </source>
</evidence>
<dbReference type="AlphaFoldDB" id="A0A3E2BLD1"/>
<keyword evidence="2" id="KW-0645">Protease</keyword>
<gene>
    <name evidence="2" type="ORF">OP8BY_0213</name>
</gene>
<protein>
    <submittedName>
        <fullName evidence="2">Secreted protein containing N-terminal Zinc-dependent carboxypeptidase related domain</fullName>
    </submittedName>
</protein>
<proteinExistence type="predicted"/>
<dbReference type="GO" id="GO:0004181">
    <property type="term" value="F:metallocarboxypeptidase activity"/>
    <property type="evidence" value="ECO:0007669"/>
    <property type="project" value="InterPro"/>
</dbReference>
<dbReference type="SUPFAM" id="SSF52317">
    <property type="entry name" value="Class I glutamine amidotransferase-like"/>
    <property type="match status" value="1"/>
</dbReference>
<keyword evidence="2" id="KW-0121">Carboxypeptidase</keyword>
<sequence length="879" mass="98957">MNIKSGRKARKFSYGLNIKRRFGLLLLFLSLIVSALSVYPVAAATGQEKITAPEAFFGFQLGADRKIARWDRIVEYFTLLEKESPRIKVINMGPTTMGHPFLLVIISSPENLANLERIKEINRKISDPRQVPPEEIPLLISQGRAIVCQSMSLHADEIGGTQMSPELAYDLLSRNDAETLRILENVVFLLIPSFNPDGQIMVTDWYYKTLGTEYEGTSPPYLYHRYAGHDNNRDGDFLNLQESTYAARILYQEWKPQAYVDHHHMGSYGARLYVPPYCDPIRPYADPLLWRELSWFGGHIAYRLEEAGKTGIINDAMFPGWGHFGWHWITPFHNIVGMLTESASARIASPLFIQPDQLQGESLQFPAYEAQSNFPHPWEGGWWRLRDIVEQQKISAWAVLDLAARHRETLLYNAYLKAARQTERGASEKPRAFLIPAEQHDRLTAVKLVNTLLQSGIEIHRLASELQVNGVIYPAGSFLVSLAQPKRGLIMNLLGRTLYPDNYWTRSRDGNPQRPYDLATHTMAEFMGVRVDPLDDLPEARLELVADSVKVSGQVRAGAAGYRLDGRLNDSFTAVSLLLDNKIQVLRSDLKTEELNPGDFMVAQAPAQVLESIAARTGVDFEPLNSLPAEGTHRVRRLRVGLYQRYYTGNMEEGWTRLLLEKFDLPYVTIMDADIKSGQLAKKIDLLILPADSTAMIMGEGQEPSSRRRANYPPEYRSGLGQDGLDRLKEFINRGGVLVCLGAAGNFAVEKLGLRLRNVVAEADPKEFFCPGSTLKASIDNLNPLAYGLPEKGLVLFFSSPAYEILPGNDSEKYRVVVRYAERELLQSGWLVGEQYLSKKAAMVEAAYGQGQIILIGLRAQHRAQTHGTFKLLFNTFIR</sequence>
<dbReference type="CDD" id="cd06240">
    <property type="entry name" value="M14-like"/>
    <property type="match status" value="1"/>
</dbReference>
<dbReference type="Gene3D" id="3.40.630.10">
    <property type="entry name" value="Zn peptidases"/>
    <property type="match status" value="1"/>
</dbReference>
<dbReference type="Pfam" id="PF00246">
    <property type="entry name" value="Peptidase_M14"/>
    <property type="match status" value="1"/>
</dbReference>
<dbReference type="GO" id="GO:0006508">
    <property type="term" value="P:proteolysis"/>
    <property type="evidence" value="ECO:0007669"/>
    <property type="project" value="InterPro"/>
</dbReference>
<feature type="domain" description="Peptidase M14" evidence="1">
    <location>
        <begin position="74"/>
        <end position="234"/>
    </location>
</feature>
<name>A0A3E2BLD1_9BACT</name>
<keyword evidence="2" id="KW-0378">Hydrolase</keyword>
<evidence type="ECO:0000313" key="2">
    <source>
        <dbReference type="EMBL" id="RFT15565.1"/>
    </source>
</evidence>